<dbReference type="PANTHER" id="PTHR47894:SF1">
    <property type="entry name" value="HTH-TYPE TRANSCRIPTIONAL REGULATOR VQSM"/>
    <property type="match status" value="1"/>
</dbReference>
<accession>A0ABQ5TSS8</accession>
<keyword evidence="6" id="KW-1185">Reference proteome</keyword>
<keyword evidence="2" id="KW-0238">DNA-binding</keyword>
<dbReference type="InterPro" id="IPR009057">
    <property type="entry name" value="Homeodomain-like_sf"/>
</dbReference>
<evidence type="ECO:0000313" key="5">
    <source>
        <dbReference type="EMBL" id="GLP99212.1"/>
    </source>
</evidence>
<name>A0ABQ5TSS8_9GAMM</name>
<dbReference type="Pfam" id="PF12625">
    <property type="entry name" value="Arabinose_bd"/>
    <property type="match status" value="1"/>
</dbReference>
<dbReference type="EMBL" id="BSND01000004">
    <property type="protein sequence ID" value="GLP99212.1"/>
    <property type="molecule type" value="Genomic_DNA"/>
</dbReference>
<evidence type="ECO:0000256" key="3">
    <source>
        <dbReference type="ARBA" id="ARBA00023163"/>
    </source>
</evidence>
<proteinExistence type="predicted"/>
<dbReference type="InterPro" id="IPR032687">
    <property type="entry name" value="AraC-type_N"/>
</dbReference>
<feature type="domain" description="HTH araC/xylS-type" evidence="4">
    <location>
        <begin position="246"/>
        <end position="343"/>
    </location>
</feature>
<evidence type="ECO:0000259" key="4">
    <source>
        <dbReference type="PROSITE" id="PS01124"/>
    </source>
</evidence>
<evidence type="ECO:0000256" key="2">
    <source>
        <dbReference type="ARBA" id="ARBA00023125"/>
    </source>
</evidence>
<keyword evidence="1" id="KW-0805">Transcription regulation</keyword>
<dbReference type="SUPFAM" id="SSF46689">
    <property type="entry name" value="Homeodomain-like"/>
    <property type="match status" value="1"/>
</dbReference>
<evidence type="ECO:0000256" key="1">
    <source>
        <dbReference type="ARBA" id="ARBA00023015"/>
    </source>
</evidence>
<dbReference type="PROSITE" id="PS01124">
    <property type="entry name" value="HTH_ARAC_FAMILY_2"/>
    <property type="match status" value="1"/>
</dbReference>
<keyword evidence="3" id="KW-0804">Transcription</keyword>
<dbReference type="InterPro" id="IPR018060">
    <property type="entry name" value="HTH_AraC"/>
</dbReference>
<comment type="caution">
    <text evidence="5">The sequence shown here is derived from an EMBL/GenBank/DDBJ whole genome shotgun (WGS) entry which is preliminary data.</text>
</comment>
<sequence length="343" mass="40074">MTKLVKTTGYEIDTPCIASHYQPALLAELALSRDISAYQLLKGARLQLDDFALAEKRISPDQYLTLIKNCQKLIDADDISFLLGQRLLPGFYGAVSQALQQVTNLRQAIEILCDYHSILSPLYTPRHYENDEEVFLFWLDSTGSHEQETFIIESHITAFVSMVAWLAGEKMPWQYEFTYAEPNYIEQYWVNFGQNLSFNQQMNRLRLPKQCLDKPWPNAFKLGIHGALKESNRQLAEEYSQYSFLDQLYDYIQLHINEPLNLDKVSFAFGISPASMKRKLKKHHTSFQQQIDLVRKHTAIYLYEVKKMNSQQIAEYLCFNDMNNFRRAFKRWTGISPYLLFAQ</sequence>
<evidence type="ECO:0000313" key="6">
    <source>
        <dbReference type="Proteomes" id="UP001161423"/>
    </source>
</evidence>
<dbReference type="Gene3D" id="1.10.10.60">
    <property type="entry name" value="Homeodomain-like"/>
    <property type="match status" value="1"/>
</dbReference>
<reference evidence="5" key="2">
    <citation type="submission" date="2023-01" db="EMBL/GenBank/DDBJ databases">
        <title>Draft genome sequence of Methylophaga thalassica strain NBRC 102424.</title>
        <authorList>
            <person name="Sun Q."/>
            <person name="Mori K."/>
        </authorList>
    </citation>
    <scope>NUCLEOTIDE SEQUENCE</scope>
    <source>
        <strain evidence="5">NBRC 102424</strain>
    </source>
</reference>
<gene>
    <name evidence="5" type="ORF">GCM10007891_10660</name>
</gene>
<dbReference type="PANTHER" id="PTHR47894">
    <property type="entry name" value="HTH-TYPE TRANSCRIPTIONAL REGULATOR GADX"/>
    <property type="match status" value="1"/>
</dbReference>
<dbReference type="RefSeq" id="WP_284722680.1">
    <property type="nucleotide sequence ID" value="NZ_BSND01000004.1"/>
</dbReference>
<organism evidence="5 6">
    <name type="scientific">Methylophaga thalassica</name>
    <dbReference type="NCBI Taxonomy" id="40223"/>
    <lineage>
        <taxon>Bacteria</taxon>
        <taxon>Pseudomonadati</taxon>
        <taxon>Pseudomonadota</taxon>
        <taxon>Gammaproteobacteria</taxon>
        <taxon>Thiotrichales</taxon>
        <taxon>Piscirickettsiaceae</taxon>
        <taxon>Methylophaga</taxon>
    </lineage>
</organism>
<dbReference type="Pfam" id="PF12833">
    <property type="entry name" value="HTH_18"/>
    <property type="match status" value="1"/>
</dbReference>
<dbReference type="SMART" id="SM00342">
    <property type="entry name" value="HTH_ARAC"/>
    <property type="match status" value="1"/>
</dbReference>
<dbReference type="Proteomes" id="UP001161423">
    <property type="component" value="Unassembled WGS sequence"/>
</dbReference>
<reference evidence="5" key="1">
    <citation type="journal article" date="2014" name="Int. J. Syst. Evol. Microbiol.">
        <title>Complete genome of a new Firmicutes species belonging to the dominant human colonic microbiota ('Ruminococcus bicirculans') reveals two chromosomes and a selective capacity to utilize plant glucans.</title>
        <authorList>
            <consortium name="NISC Comparative Sequencing Program"/>
            <person name="Wegmann U."/>
            <person name="Louis P."/>
            <person name="Goesmann A."/>
            <person name="Henrissat B."/>
            <person name="Duncan S.H."/>
            <person name="Flint H.J."/>
        </authorList>
    </citation>
    <scope>NUCLEOTIDE SEQUENCE</scope>
    <source>
        <strain evidence="5">NBRC 102424</strain>
    </source>
</reference>
<protein>
    <submittedName>
        <fullName evidence="5">AraC family transcriptional regulator</fullName>
    </submittedName>
</protein>